<evidence type="ECO:0000259" key="2">
    <source>
        <dbReference type="SMART" id="SM00849"/>
    </source>
</evidence>
<dbReference type="InterPro" id="IPR052195">
    <property type="entry name" value="Bact_Alkyl/Aryl-Sulfatase"/>
</dbReference>
<gene>
    <name evidence="3" type="ORF">UFOPK3376_01989</name>
</gene>
<accession>A0A6J7EZR4</accession>
<evidence type="ECO:0000256" key="1">
    <source>
        <dbReference type="SAM" id="MobiDB-lite"/>
    </source>
</evidence>
<dbReference type="SMART" id="SM00849">
    <property type="entry name" value="Lactamase_B"/>
    <property type="match status" value="1"/>
</dbReference>
<reference evidence="3" key="1">
    <citation type="submission" date="2020-05" db="EMBL/GenBank/DDBJ databases">
        <authorList>
            <person name="Chiriac C."/>
            <person name="Salcher M."/>
            <person name="Ghai R."/>
            <person name="Kavagutti S V."/>
        </authorList>
    </citation>
    <scope>NUCLEOTIDE SEQUENCE</scope>
</reference>
<feature type="region of interest" description="Disordered" evidence="1">
    <location>
        <begin position="1"/>
        <end position="22"/>
    </location>
</feature>
<dbReference type="InterPro" id="IPR038536">
    <property type="entry name" value="Alkyl/aryl-sulf_dimr_sf"/>
</dbReference>
<dbReference type="AlphaFoldDB" id="A0A6J7EZR4"/>
<dbReference type="SUPFAM" id="SSF56281">
    <property type="entry name" value="Metallo-hydrolase/oxidoreductase"/>
    <property type="match status" value="1"/>
</dbReference>
<dbReference type="PANTHER" id="PTHR43223:SF2">
    <property type="entry name" value="METALLO-BETA-LACTAMASE DOMAIN-CONTAINING PROTEIN"/>
    <property type="match status" value="1"/>
</dbReference>
<name>A0A6J7EZR4_9ZZZZ</name>
<dbReference type="Pfam" id="PF00753">
    <property type="entry name" value="Lactamase_B"/>
    <property type="match status" value="1"/>
</dbReference>
<proteinExistence type="predicted"/>
<dbReference type="EMBL" id="CAFBLP010000053">
    <property type="protein sequence ID" value="CAB4884853.1"/>
    <property type="molecule type" value="Genomic_DNA"/>
</dbReference>
<sequence>MNDANIPEAAGPEALGESRREGECREVADGVYFLAGFGNTTLIVGSDGVAVVDPGLFANGPRVVAELRQLTDLPVRYVIYTHGHFDHAFGTPALLEDAEARGDQPPDIVGHVNVARRFARYAKTSGHLATTYDMQFASWGPGGGDLVRRARYCPPTIEYEDRLVLDGLGNRTIECRHGLGETDDHTWVWVPESKVIVGGDFIVSSLPNAGTPFRVQRFVLEWAEALEEMASVEPAVVISGHGGVFTKSSSDMLMTTARALRYLDAEVVRRLNEGQWQEQILHEVKLPDDLVDHRFLQPPYGCTEFVVRDIMRRYMGWYDGNPSMLFPSRKSEIAGELVQLVGSARPIVDRAAVLGRSSDVSDLQLALHLLDVVLENHGDEAHRASALKAEILEARAKHERSFVAHNILLSAAALERDNAAAGGGSTNTSGVDRC</sequence>
<dbReference type="Pfam" id="PF14863">
    <property type="entry name" value="Alkyl_sulf_dimr"/>
    <property type="match status" value="1"/>
</dbReference>
<organism evidence="3">
    <name type="scientific">freshwater metagenome</name>
    <dbReference type="NCBI Taxonomy" id="449393"/>
    <lineage>
        <taxon>unclassified sequences</taxon>
        <taxon>metagenomes</taxon>
        <taxon>ecological metagenomes</taxon>
    </lineage>
</organism>
<dbReference type="InterPro" id="IPR036866">
    <property type="entry name" value="RibonucZ/Hydroxyglut_hydro"/>
</dbReference>
<dbReference type="Gene3D" id="1.25.40.880">
    <property type="entry name" value="Alkyl sulfatase, dimerisation domain"/>
    <property type="match status" value="1"/>
</dbReference>
<dbReference type="InterPro" id="IPR001279">
    <property type="entry name" value="Metallo-B-lactamas"/>
</dbReference>
<dbReference type="PANTHER" id="PTHR43223">
    <property type="entry name" value="ALKYL/ARYL-SULFATASE"/>
    <property type="match status" value="1"/>
</dbReference>
<dbReference type="GO" id="GO:0046983">
    <property type="term" value="F:protein dimerization activity"/>
    <property type="evidence" value="ECO:0007669"/>
    <property type="project" value="InterPro"/>
</dbReference>
<evidence type="ECO:0000313" key="3">
    <source>
        <dbReference type="EMBL" id="CAB4884853.1"/>
    </source>
</evidence>
<dbReference type="Gene3D" id="3.60.15.10">
    <property type="entry name" value="Ribonuclease Z/Hydroxyacylglutathione hydrolase-like"/>
    <property type="match status" value="1"/>
</dbReference>
<dbReference type="InterPro" id="IPR029228">
    <property type="entry name" value="Alkyl_sulf_dimr"/>
</dbReference>
<protein>
    <submittedName>
        <fullName evidence="3">Unannotated protein</fullName>
    </submittedName>
</protein>
<feature type="domain" description="Metallo-beta-lactamase" evidence="2">
    <location>
        <begin position="37"/>
        <end position="241"/>
    </location>
</feature>